<name>A0A4Y2FL51_ARAVE</name>
<protein>
    <submittedName>
        <fullName evidence="1">Uncharacterized protein</fullName>
    </submittedName>
</protein>
<gene>
    <name evidence="1" type="ORF">AVEN_180543_1</name>
</gene>
<dbReference type="EMBL" id="BGPR01000957">
    <property type="protein sequence ID" value="GBM41248.1"/>
    <property type="molecule type" value="Genomic_DNA"/>
</dbReference>
<dbReference type="AlphaFoldDB" id="A0A4Y2FL51"/>
<dbReference type="Proteomes" id="UP000499080">
    <property type="component" value="Unassembled WGS sequence"/>
</dbReference>
<evidence type="ECO:0000313" key="2">
    <source>
        <dbReference type="Proteomes" id="UP000499080"/>
    </source>
</evidence>
<sequence length="100" mass="11536">MKNSFDVLSCRMFGHCWISVVSQHVINGTHNIEHFLFGDVSVAVDVVQAKDPLQLVNDTTSRQDGEDVEELLLIEMNALTYFKFYKNDNVLRHFDILFSE</sequence>
<organism evidence="1 2">
    <name type="scientific">Araneus ventricosus</name>
    <name type="common">Orbweaver spider</name>
    <name type="synonym">Epeira ventricosa</name>
    <dbReference type="NCBI Taxonomy" id="182803"/>
    <lineage>
        <taxon>Eukaryota</taxon>
        <taxon>Metazoa</taxon>
        <taxon>Ecdysozoa</taxon>
        <taxon>Arthropoda</taxon>
        <taxon>Chelicerata</taxon>
        <taxon>Arachnida</taxon>
        <taxon>Araneae</taxon>
        <taxon>Araneomorphae</taxon>
        <taxon>Entelegynae</taxon>
        <taxon>Araneoidea</taxon>
        <taxon>Araneidae</taxon>
        <taxon>Araneus</taxon>
    </lineage>
</organism>
<keyword evidence="2" id="KW-1185">Reference proteome</keyword>
<proteinExistence type="predicted"/>
<accession>A0A4Y2FL51</accession>
<reference evidence="1 2" key="1">
    <citation type="journal article" date="2019" name="Sci. Rep.">
        <title>Orb-weaving spider Araneus ventricosus genome elucidates the spidroin gene catalogue.</title>
        <authorList>
            <person name="Kono N."/>
            <person name="Nakamura H."/>
            <person name="Ohtoshi R."/>
            <person name="Moran D.A.P."/>
            <person name="Shinohara A."/>
            <person name="Yoshida Y."/>
            <person name="Fujiwara M."/>
            <person name="Mori M."/>
            <person name="Tomita M."/>
            <person name="Arakawa K."/>
        </authorList>
    </citation>
    <scope>NUCLEOTIDE SEQUENCE [LARGE SCALE GENOMIC DNA]</scope>
</reference>
<comment type="caution">
    <text evidence="1">The sequence shown here is derived from an EMBL/GenBank/DDBJ whole genome shotgun (WGS) entry which is preliminary data.</text>
</comment>
<evidence type="ECO:0000313" key="1">
    <source>
        <dbReference type="EMBL" id="GBM41248.1"/>
    </source>
</evidence>